<reference evidence="1 2" key="1">
    <citation type="submission" date="2019-03" db="EMBL/GenBank/DDBJ databases">
        <title>Deep-cultivation of Planctomycetes and their phenomic and genomic characterization uncovers novel biology.</title>
        <authorList>
            <person name="Wiegand S."/>
            <person name="Jogler M."/>
            <person name="Boedeker C."/>
            <person name="Pinto D."/>
            <person name="Vollmers J."/>
            <person name="Rivas-Marin E."/>
            <person name="Kohn T."/>
            <person name="Peeters S.H."/>
            <person name="Heuer A."/>
            <person name="Rast P."/>
            <person name="Oberbeckmann S."/>
            <person name="Bunk B."/>
            <person name="Jeske O."/>
            <person name="Meyerdierks A."/>
            <person name="Storesund J.E."/>
            <person name="Kallscheuer N."/>
            <person name="Luecker S."/>
            <person name="Lage O.M."/>
            <person name="Pohl T."/>
            <person name="Merkel B.J."/>
            <person name="Hornburger P."/>
            <person name="Mueller R.-W."/>
            <person name="Bruemmer F."/>
            <person name="Labrenz M."/>
            <person name="Spormann A.M."/>
            <person name="Op den Camp H."/>
            <person name="Overmann J."/>
            <person name="Amann R."/>
            <person name="Jetten M.S.M."/>
            <person name="Mascher T."/>
            <person name="Medema M.H."/>
            <person name="Devos D.P."/>
            <person name="Kaster A.-K."/>
            <person name="Ovreas L."/>
            <person name="Rohde M."/>
            <person name="Galperin M.Y."/>
            <person name="Jogler C."/>
        </authorList>
    </citation>
    <scope>NUCLEOTIDE SEQUENCE [LARGE SCALE GENOMIC DNA]</scope>
    <source>
        <strain evidence="1 2">V202</strain>
    </source>
</reference>
<name>A0A517WU39_9PLAN</name>
<dbReference type="Proteomes" id="UP000318384">
    <property type="component" value="Chromosome"/>
</dbReference>
<evidence type="ECO:0000313" key="1">
    <source>
        <dbReference type="EMBL" id="QDU08781.1"/>
    </source>
</evidence>
<dbReference type="AlphaFoldDB" id="A0A517WU39"/>
<organism evidence="1 2">
    <name type="scientific">Gimesia aquarii</name>
    <dbReference type="NCBI Taxonomy" id="2527964"/>
    <lineage>
        <taxon>Bacteria</taxon>
        <taxon>Pseudomonadati</taxon>
        <taxon>Planctomycetota</taxon>
        <taxon>Planctomycetia</taxon>
        <taxon>Planctomycetales</taxon>
        <taxon>Planctomycetaceae</taxon>
        <taxon>Gimesia</taxon>
    </lineage>
</organism>
<protein>
    <submittedName>
        <fullName evidence="1">Uncharacterized protein</fullName>
    </submittedName>
</protein>
<sequence>MMFWYMYCLTSLKDCLVTSNHHRQRREEVKQRLMRLIVSVCDNRRSNVYHYATQRGLKGPESWCSNGTTVDKDCELSPNIGGFIMLSSAGAEVFTNKKFLPRARDADHGVSRKARLCQVKIVHMK</sequence>
<keyword evidence="2" id="KW-1185">Reference proteome</keyword>
<proteinExistence type="predicted"/>
<gene>
    <name evidence="1" type="ORF">V202x_21510</name>
</gene>
<accession>A0A517WU39</accession>
<evidence type="ECO:0000313" key="2">
    <source>
        <dbReference type="Proteomes" id="UP000318384"/>
    </source>
</evidence>
<dbReference type="EMBL" id="CP037422">
    <property type="protein sequence ID" value="QDU08781.1"/>
    <property type="molecule type" value="Genomic_DNA"/>
</dbReference>